<reference evidence="1 2" key="1">
    <citation type="journal article" date="2021" name="Hortic Res">
        <title>High-quality reference genome and annotation aids understanding of berry development for evergreen blueberry (Vaccinium darrowii).</title>
        <authorList>
            <person name="Yu J."/>
            <person name="Hulse-Kemp A.M."/>
            <person name="Babiker E."/>
            <person name="Staton M."/>
        </authorList>
    </citation>
    <scope>NUCLEOTIDE SEQUENCE [LARGE SCALE GENOMIC DNA]</scope>
    <source>
        <strain evidence="2">cv. NJ 8807/NJ 8810</strain>
        <tissue evidence="1">Young leaf</tissue>
    </source>
</reference>
<dbReference type="EMBL" id="CM037156">
    <property type="protein sequence ID" value="KAH7836870.1"/>
    <property type="molecule type" value="Genomic_DNA"/>
</dbReference>
<name>A0ACB7X8G7_9ERIC</name>
<keyword evidence="2" id="KW-1185">Reference proteome</keyword>
<accession>A0ACB7X8G7</accession>
<sequence>MTKTQVEEEFTDYFDNWVCQLEAFLQLLLGASDENSNTDDDAKKCWDNEALVAQLTAHHKDYYTAKWAAAHEDVLAFFVPVWLTPLENSYLWVTGWKPSMVFRLVDSVRRTRLPGGSLAGMTEIQLKKVEELRGKIRLEEERVEMEMERQQVAMADKRMVELARLSSRVISDGGSGSSTDEMTTATTAQIDGLVEAAVKNLLGGLERVMKMADCVRLKTLKGLLEVLSPIQCVDFLAAKSTLDIQLRKWGKRRDNNRRSEAEDRKFY</sequence>
<comment type="caution">
    <text evidence="1">The sequence shown here is derived from an EMBL/GenBank/DDBJ whole genome shotgun (WGS) entry which is preliminary data.</text>
</comment>
<organism evidence="1 2">
    <name type="scientific">Vaccinium darrowii</name>
    <dbReference type="NCBI Taxonomy" id="229202"/>
    <lineage>
        <taxon>Eukaryota</taxon>
        <taxon>Viridiplantae</taxon>
        <taxon>Streptophyta</taxon>
        <taxon>Embryophyta</taxon>
        <taxon>Tracheophyta</taxon>
        <taxon>Spermatophyta</taxon>
        <taxon>Magnoliopsida</taxon>
        <taxon>eudicotyledons</taxon>
        <taxon>Gunneridae</taxon>
        <taxon>Pentapetalae</taxon>
        <taxon>asterids</taxon>
        <taxon>Ericales</taxon>
        <taxon>Ericaceae</taxon>
        <taxon>Vaccinioideae</taxon>
        <taxon>Vaccinieae</taxon>
        <taxon>Vaccinium</taxon>
    </lineage>
</organism>
<evidence type="ECO:0000313" key="1">
    <source>
        <dbReference type="EMBL" id="KAH7836870.1"/>
    </source>
</evidence>
<gene>
    <name evidence="1" type="ORF">Vadar_006784</name>
</gene>
<evidence type="ECO:0000313" key="2">
    <source>
        <dbReference type="Proteomes" id="UP000828048"/>
    </source>
</evidence>
<dbReference type="Proteomes" id="UP000828048">
    <property type="component" value="Chromosome 6"/>
</dbReference>
<proteinExistence type="predicted"/>
<protein>
    <submittedName>
        <fullName evidence="1">Uncharacterized protein</fullName>
    </submittedName>
</protein>